<dbReference type="Proteomes" id="UP000000739">
    <property type="component" value="Chromosome"/>
</dbReference>
<dbReference type="eggNOG" id="COG2050">
    <property type="taxonomic scope" value="Bacteria"/>
</dbReference>
<dbReference type="InterPro" id="IPR003736">
    <property type="entry name" value="PAAI_dom"/>
</dbReference>
<protein>
    <submittedName>
        <fullName evidence="4">Thioesterase superfamily protein</fullName>
    </submittedName>
</protein>
<dbReference type="KEGG" id="dal:Dalk_0151"/>
<dbReference type="Gene3D" id="3.10.129.10">
    <property type="entry name" value="Hotdog Thioesterase"/>
    <property type="match status" value="1"/>
</dbReference>
<sequence>MSKRLREVISNPLHVFLGVTDIKSENGCGEIVLTINKNVINPQGTLHGGIIYTLSDVCAYAGLLSLLDDDTEAVTHDIQVSVMRAAMLGDEIRFKSEVIKRGRSICFLQTKVTLGEKVIATAKITKSLIPMF</sequence>
<dbReference type="InterPro" id="IPR029069">
    <property type="entry name" value="HotDog_dom_sf"/>
</dbReference>
<dbReference type="Pfam" id="PF03061">
    <property type="entry name" value="4HBT"/>
    <property type="match status" value="1"/>
</dbReference>
<evidence type="ECO:0000313" key="4">
    <source>
        <dbReference type="EMBL" id="ACL01861.1"/>
    </source>
</evidence>
<dbReference type="EMBL" id="CP001322">
    <property type="protein sequence ID" value="ACL01861.1"/>
    <property type="molecule type" value="Genomic_DNA"/>
</dbReference>
<evidence type="ECO:0000259" key="3">
    <source>
        <dbReference type="Pfam" id="PF03061"/>
    </source>
</evidence>
<dbReference type="InterPro" id="IPR039298">
    <property type="entry name" value="ACOT13"/>
</dbReference>
<keyword evidence="2" id="KW-0378">Hydrolase</keyword>
<evidence type="ECO:0000313" key="5">
    <source>
        <dbReference type="Proteomes" id="UP000000739"/>
    </source>
</evidence>
<dbReference type="GO" id="GO:0047617">
    <property type="term" value="F:fatty acyl-CoA hydrolase activity"/>
    <property type="evidence" value="ECO:0007669"/>
    <property type="project" value="InterPro"/>
</dbReference>
<name>B8FMJ4_DESAL</name>
<dbReference type="PANTHER" id="PTHR21660">
    <property type="entry name" value="THIOESTERASE SUPERFAMILY MEMBER-RELATED"/>
    <property type="match status" value="1"/>
</dbReference>
<dbReference type="HOGENOM" id="CLU_089876_12_2_7"/>
<keyword evidence="5" id="KW-1185">Reference proteome</keyword>
<dbReference type="SUPFAM" id="SSF54637">
    <property type="entry name" value="Thioesterase/thiol ester dehydrase-isomerase"/>
    <property type="match status" value="1"/>
</dbReference>
<comment type="similarity">
    <text evidence="1">Belongs to the thioesterase PaaI family.</text>
</comment>
<dbReference type="AlphaFoldDB" id="B8FMJ4"/>
<evidence type="ECO:0000256" key="1">
    <source>
        <dbReference type="ARBA" id="ARBA00008324"/>
    </source>
</evidence>
<gene>
    <name evidence="4" type="ordered locus">Dalk_0151</name>
</gene>
<dbReference type="PANTHER" id="PTHR21660:SF1">
    <property type="entry name" value="ACYL-COENZYME A THIOESTERASE 13"/>
    <property type="match status" value="1"/>
</dbReference>
<dbReference type="InterPro" id="IPR006683">
    <property type="entry name" value="Thioestr_dom"/>
</dbReference>
<evidence type="ECO:0000256" key="2">
    <source>
        <dbReference type="ARBA" id="ARBA00022801"/>
    </source>
</evidence>
<reference evidence="4 5" key="1">
    <citation type="journal article" date="2012" name="Environ. Microbiol.">
        <title>The genome sequence of Desulfatibacillum alkenivorans AK-01: a blueprint for anaerobic alkane oxidation.</title>
        <authorList>
            <person name="Callaghan A.V."/>
            <person name="Morris B.E."/>
            <person name="Pereira I.A."/>
            <person name="McInerney M.J."/>
            <person name="Austin R.N."/>
            <person name="Groves J.T."/>
            <person name="Kukor J.J."/>
            <person name="Suflita J.M."/>
            <person name="Young L.Y."/>
            <person name="Zylstra G.J."/>
            <person name="Wawrik B."/>
        </authorList>
    </citation>
    <scope>NUCLEOTIDE SEQUENCE [LARGE SCALE GENOMIC DNA]</scope>
    <source>
        <strain evidence="4 5">AK-01</strain>
    </source>
</reference>
<dbReference type="CDD" id="cd03443">
    <property type="entry name" value="PaaI_thioesterase"/>
    <property type="match status" value="1"/>
</dbReference>
<dbReference type="RefSeq" id="WP_012609301.1">
    <property type="nucleotide sequence ID" value="NC_011768.1"/>
</dbReference>
<proteinExistence type="inferred from homology"/>
<dbReference type="NCBIfam" id="TIGR00369">
    <property type="entry name" value="unchar_dom_1"/>
    <property type="match status" value="1"/>
</dbReference>
<accession>B8FMJ4</accession>
<feature type="domain" description="Thioesterase" evidence="3">
    <location>
        <begin position="43"/>
        <end position="115"/>
    </location>
</feature>
<organism evidence="4 5">
    <name type="scientific">Desulfatibacillum aliphaticivorans</name>
    <dbReference type="NCBI Taxonomy" id="218208"/>
    <lineage>
        <taxon>Bacteria</taxon>
        <taxon>Pseudomonadati</taxon>
        <taxon>Thermodesulfobacteriota</taxon>
        <taxon>Desulfobacteria</taxon>
        <taxon>Desulfobacterales</taxon>
        <taxon>Desulfatibacillaceae</taxon>
        <taxon>Desulfatibacillum</taxon>
    </lineage>
</organism>